<feature type="region of interest" description="Disordered" evidence="1">
    <location>
        <begin position="111"/>
        <end position="141"/>
    </location>
</feature>
<protein>
    <submittedName>
        <fullName evidence="2">Uncharacterized protein</fullName>
    </submittedName>
</protein>
<dbReference type="EMBL" id="CAFZ01000088">
    <property type="protein sequence ID" value="CCA70610.1"/>
    <property type="molecule type" value="Genomic_DNA"/>
</dbReference>
<accession>G4TH11</accession>
<evidence type="ECO:0000313" key="3">
    <source>
        <dbReference type="Proteomes" id="UP000007148"/>
    </source>
</evidence>
<dbReference type="AlphaFoldDB" id="G4TH11"/>
<reference evidence="2 3" key="1">
    <citation type="journal article" date="2011" name="PLoS Pathog.">
        <title>Endophytic Life Strategies Decoded by Genome and Transcriptome Analyses of the Mutualistic Root Symbiont Piriformospora indica.</title>
        <authorList>
            <person name="Zuccaro A."/>
            <person name="Lahrmann U."/>
            <person name="Guldener U."/>
            <person name="Langen G."/>
            <person name="Pfiffi S."/>
            <person name="Biedenkopf D."/>
            <person name="Wong P."/>
            <person name="Samans B."/>
            <person name="Grimm C."/>
            <person name="Basiewicz M."/>
            <person name="Murat C."/>
            <person name="Martin F."/>
            <person name="Kogel K.H."/>
        </authorList>
    </citation>
    <scope>NUCLEOTIDE SEQUENCE [LARGE SCALE GENOMIC DNA]</scope>
    <source>
        <strain evidence="2 3">DSM 11827</strain>
    </source>
</reference>
<dbReference type="InParanoid" id="G4TH11"/>
<comment type="caution">
    <text evidence="2">The sequence shown here is derived from an EMBL/GenBank/DDBJ whole genome shotgun (WGS) entry which is preliminary data.</text>
</comment>
<keyword evidence="3" id="KW-1185">Reference proteome</keyword>
<dbReference type="OrthoDB" id="10321430at2759"/>
<organism evidence="2 3">
    <name type="scientific">Serendipita indica (strain DSM 11827)</name>
    <name type="common">Root endophyte fungus</name>
    <name type="synonym">Piriformospora indica</name>
    <dbReference type="NCBI Taxonomy" id="1109443"/>
    <lineage>
        <taxon>Eukaryota</taxon>
        <taxon>Fungi</taxon>
        <taxon>Dikarya</taxon>
        <taxon>Basidiomycota</taxon>
        <taxon>Agaricomycotina</taxon>
        <taxon>Agaricomycetes</taxon>
        <taxon>Sebacinales</taxon>
        <taxon>Serendipitaceae</taxon>
        <taxon>Serendipita</taxon>
    </lineage>
</organism>
<gene>
    <name evidence="2" type="ORF">PIIN_04547</name>
</gene>
<sequence>MGITRRGSLDALSPTLRCNVEVIASGKGHRATAIVPRPASRRAPSCDTIVSPVASKENGGKVSNFDPPREEDDLILAPVEGSNLPRPARVHRKGHVKKNAPERFYVNARMREQSSPVSDYSNSREVEETPMSPVVDPGDDDWVTSPTGVSGRHRYPSIFEDYYGAGSPIPESPLHTIESLSLSAKRQGVERQTTVDEQNLWGEFWTDAMRRRATEKKSNNALKRTDTLEVSALLKHRRQLVKEGRGREDSIMEEEL</sequence>
<proteinExistence type="predicted"/>
<dbReference type="HOGENOM" id="CLU_1156982_0_0_1"/>
<evidence type="ECO:0000313" key="2">
    <source>
        <dbReference type="EMBL" id="CCA70610.1"/>
    </source>
</evidence>
<evidence type="ECO:0000256" key="1">
    <source>
        <dbReference type="SAM" id="MobiDB-lite"/>
    </source>
</evidence>
<name>G4TH11_SERID</name>
<dbReference type="Proteomes" id="UP000007148">
    <property type="component" value="Unassembled WGS sequence"/>
</dbReference>